<organism evidence="4 5">
    <name type="scientific">Nitrospira japonica</name>
    <dbReference type="NCBI Taxonomy" id="1325564"/>
    <lineage>
        <taxon>Bacteria</taxon>
        <taxon>Pseudomonadati</taxon>
        <taxon>Nitrospirota</taxon>
        <taxon>Nitrospiria</taxon>
        <taxon>Nitrospirales</taxon>
        <taxon>Nitrospiraceae</taxon>
        <taxon>Nitrospira</taxon>
    </lineage>
</organism>
<dbReference type="STRING" id="1325564.NSJP_1084"/>
<dbReference type="PANTHER" id="PTHR43228:SF1">
    <property type="entry name" value="TWO-COMPONENT RESPONSE REGULATOR ARR22"/>
    <property type="match status" value="1"/>
</dbReference>
<feature type="domain" description="Response regulatory" evidence="3">
    <location>
        <begin position="28"/>
        <end position="145"/>
    </location>
</feature>
<protein>
    <recommendedName>
        <fullName evidence="3">Response regulatory domain-containing protein</fullName>
    </recommendedName>
</protein>
<evidence type="ECO:0000256" key="1">
    <source>
        <dbReference type="PROSITE-ProRule" id="PRU00169"/>
    </source>
</evidence>
<evidence type="ECO:0000256" key="2">
    <source>
        <dbReference type="SAM" id="MobiDB-lite"/>
    </source>
</evidence>
<keyword evidence="5" id="KW-1185">Reference proteome</keyword>
<dbReference type="PROSITE" id="PS50110">
    <property type="entry name" value="RESPONSE_REGULATORY"/>
    <property type="match status" value="1"/>
</dbReference>
<dbReference type="AlphaFoldDB" id="A0A1W1I2L7"/>
<dbReference type="InterPro" id="IPR058245">
    <property type="entry name" value="NreC/VraR/RcsB-like_REC"/>
</dbReference>
<dbReference type="EMBL" id="LT828648">
    <property type="protein sequence ID" value="SLM47256.1"/>
    <property type="molecule type" value="Genomic_DNA"/>
</dbReference>
<dbReference type="PANTHER" id="PTHR43228">
    <property type="entry name" value="TWO-COMPONENT RESPONSE REGULATOR"/>
    <property type="match status" value="1"/>
</dbReference>
<dbReference type="InterPro" id="IPR011006">
    <property type="entry name" value="CheY-like_superfamily"/>
</dbReference>
<keyword evidence="1" id="KW-0597">Phosphoprotein</keyword>
<dbReference type="InterPro" id="IPR001789">
    <property type="entry name" value="Sig_transdc_resp-reg_receiver"/>
</dbReference>
<name>A0A1W1I2L7_9BACT</name>
<accession>A0A1W1I2L7</accession>
<proteinExistence type="predicted"/>
<evidence type="ECO:0000313" key="4">
    <source>
        <dbReference type="EMBL" id="SLM47256.1"/>
    </source>
</evidence>
<dbReference type="InterPro" id="IPR052048">
    <property type="entry name" value="ST_Response_Regulator"/>
</dbReference>
<dbReference type="CDD" id="cd17535">
    <property type="entry name" value="REC_NarL-like"/>
    <property type="match status" value="1"/>
</dbReference>
<reference evidence="4 5" key="1">
    <citation type="submission" date="2017-03" db="EMBL/GenBank/DDBJ databases">
        <authorList>
            <person name="Afonso C.L."/>
            <person name="Miller P.J."/>
            <person name="Scott M.A."/>
            <person name="Spackman E."/>
            <person name="Goraichik I."/>
            <person name="Dimitrov K.M."/>
            <person name="Suarez D.L."/>
            <person name="Swayne D.E."/>
        </authorList>
    </citation>
    <scope>NUCLEOTIDE SEQUENCE [LARGE SCALE GENOMIC DNA]</scope>
    <source>
        <strain evidence="4">Genome sequencing of Nitrospira japonica strain NJ11</strain>
    </source>
</reference>
<dbReference type="Pfam" id="PF00072">
    <property type="entry name" value="Response_reg"/>
    <property type="match status" value="1"/>
</dbReference>
<dbReference type="GO" id="GO:0000160">
    <property type="term" value="P:phosphorelay signal transduction system"/>
    <property type="evidence" value="ECO:0007669"/>
    <property type="project" value="InterPro"/>
</dbReference>
<feature type="modified residue" description="4-aspartylphosphate" evidence="1">
    <location>
        <position position="80"/>
    </location>
</feature>
<dbReference type="Proteomes" id="UP000192042">
    <property type="component" value="Chromosome I"/>
</dbReference>
<gene>
    <name evidence="4" type="ORF">NSJP_1084</name>
</gene>
<dbReference type="SMART" id="SM00448">
    <property type="entry name" value="REC"/>
    <property type="match status" value="1"/>
</dbReference>
<dbReference type="RefSeq" id="WP_172834170.1">
    <property type="nucleotide sequence ID" value="NZ_LT828648.1"/>
</dbReference>
<evidence type="ECO:0000259" key="3">
    <source>
        <dbReference type="PROSITE" id="PS50110"/>
    </source>
</evidence>
<dbReference type="KEGG" id="nja:NSJP_1084"/>
<sequence length="185" mass="20288">MAVSIRDNETVSYSAPRSMQTQPCLRWRALVVDGHTAIREMVRIILEPYGDLIEVVAEASDGDGAIDQALLHKVDVVLMDVNLLSPNGVETTRYLKQSMPHVVILGLSADYTPHIYNSMIAAGAVAFVRKQDAADMLFRTIVYAMFHYCRPREQDQGFGSTAPGRLGDGKPAAVSAPRTSPLPQF</sequence>
<evidence type="ECO:0000313" key="5">
    <source>
        <dbReference type="Proteomes" id="UP000192042"/>
    </source>
</evidence>
<dbReference type="Gene3D" id="3.40.50.2300">
    <property type="match status" value="1"/>
</dbReference>
<dbReference type="SUPFAM" id="SSF52172">
    <property type="entry name" value="CheY-like"/>
    <property type="match status" value="1"/>
</dbReference>
<feature type="region of interest" description="Disordered" evidence="2">
    <location>
        <begin position="157"/>
        <end position="185"/>
    </location>
</feature>